<organism evidence="2 3">
    <name type="scientific">Rhododendron simsii</name>
    <name type="common">Sims's rhododendron</name>
    <dbReference type="NCBI Taxonomy" id="118357"/>
    <lineage>
        <taxon>Eukaryota</taxon>
        <taxon>Viridiplantae</taxon>
        <taxon>Streptophyta</taxon>
        <taxon>Embryophyta</taxon>
        <taxon>Tracheophyta</taxon>
        <taxon>Spermatophyta</taxon>
        <taxon>Magnoliopsida</taxon>
        <taxon>eudicotyledons</taxon>
        <taxon>Gunneridae</taxon>
        <taxon>Pentapetalae</taxon>
        <taxon>asterids</taxon>
        <taxon>Ericales</taxon>
        <taxon>Ericaceae</taxon>
        <taxon>Ericoideae</taxon>
        <taxon>Rhodoreae</taxon>
        <taxon>Rhododendron</taxon>
    </lineage>
</organism>
<evidence type="ECO:0000256" key="1">
    <source>
        <dbReference type="SAM" id="MobiDB-lite"/>
    </source>
</evidence>
<protein>
    <submittedName>
        <fullName evidence="2">Uncharacterized protein</fullName>
    </submittedName>
</protein>
<evidence type="ECO:0000313" key="3">
    <source>
        <dbReference type="Proteomes" id="UP000626092"/>
    </source>
</evidence>
<comment type="caution">
    <text evidence="2">The sequence shown here is derived from an EMBL/GenBank/DDBJ whole genome shotgun (WGS) entry which is preliminary data.</text>
</comment>
<feature type="region of interest" description="Disordered" evidence="1">
    <location>
        <begin position="167"/>
        <end position="198"/>
    </location>
</feature>
<feature type="region of interest" description="Disordered" evidence="1">
    <location>
        <begin position="97"/>
        <end position="116"/>
    </location>
</feature>
<dbReference type="AlphaFoldDB" id="A0A834FWU6"/>
<feature type="compositionally biased region" description="Polar residues" evidence="1">
    <location>
        <begin position="189"/>
        <end position="198"/>
    </location>
</feature>
<sequence length="198" mass="22317">MRHTKWDTGVDLSPRITTRVKYLDPLRIVNINIFVVVEKLDDPDYLVVIILRVVSESNSLSQGLEPSRNLEDEMMDLIELDALEADMGMQTEELNLPSAPSGHAVPAGRANPQRGSAEVVRPKSVYGEVVGTLRMSAATRRWPLQSQFEIVERPGCDDACRRCSEPVVDNPARQQRDNKQINKKEQSSHDLQGNNKHY</sequence>
<name>A0A834FWU6_RHOSS</name>
<evidence type="ECO:0000313" key="2">
    <source>
        <dbReference type="EMBL" id="KAF7113318.1"/>
    </source>
</evidence>
<dbReference type="OrthoDB" id="10489925at2759"/>
<dbReference type="Proteomes" id="UP000626092">
    <property type="component" value="Unassembled WGS sequence"/>
</dbReference>
<gene>
    <name evidence="2" type="ORF">RHSIM_RhsimUnG0138200</name>
</gene>
<keyword evidence="3" id="KW-1185">Reference proteome</keyword>
<reference evidence="2" key="1">
    <citation type="submission" date="2019-11" db="EMBL/GenBank/DDBJ databases">
        <authorList>
            <person name="Liu Y."/>
            <person name="Hou J."/>
            <person name="Li T.-Q."/>
            <person name="Guan C.-H."/>
            <person name="Wu X."/>
            <person name="Wu H.-Z."/>
            <person name="Ling F."/>
            <person name="Zhang R."/>
            <person name="Shi X.-G."/>
            <person name="Ren J.-P."/>
            <person name="Chen E.-F."/>
            <person name="Sun J.-M."/>
        </authorList>
    </citation>
    <scope>NUCLEOTIDE SEQUENCE</scope>
    <source>
        <strain evidence="2">Adult_tree_wgs_1</strain>
        <tissue evidence="2">Leaves</tissue>
    </source>
</reference>
<feature type="compositionally biased region" description="Basic and acidic residues" evidence="1">
    <location>
        <begin position="174"/>
        <end position="188"/>
    </location>
</feature>
<accession>A0A834FWU6</accession>
<dbReference type="EMBL" id="WJXA01000303">
    <property type="protein sequence ID" value="KAF7113318.1"/>
    <property type="molecule type" value="Genomic_DNA"/>
</dbReference>
<proteinExistence type="predicted"/>